<evidence type="ECO:0000313" key="3">
    <source>
        <dbReference type="Proteomes" id="UP000058305"/>
    </source>
</evidence>
<keyword evidence="1" id="KW-1133">Transmembrane helix</keyword>
<sequence>MTNNTEPRRTDDAAEMLALITAQQRRVDQMMLRPIPWMLGLWGVAWLVGFTLLWSAYEGGNPWFSVPMALAAPIFGILIAGAVVASIIIGIRLGRGVKGVSSFAGAVYGVSWSLCGMAFAALGVGLIANGLSAELASIFFPSAFALMCGTLYLAGAALWRQVSMLVLGIIMLVVGAIAPFFGAPTNNIVMAVFGGGALLVAAIVFSVRLRQGK</sequence>
<organism evidence="2 3">
    <name type="scientific">Microterricola viridarii</name>
    <dbReference type="NCBI Taxonomy" id="412690"/>
    <lineage>
        <taxon>Bacteria</taxon>
        <taxon>Bacillati</taxon>
        <taxon>Actinomycetota</taxon>
        <taxon>Actinomycetes</taxon>
        <taxon>Micrococcales</taxon>
        <taxon>Microbacteriaceae</taxon>
        <taxon>Microterricola</taxon>
    </lineage>
</organism>
<evidence type="ECO:0000313" key="2">
    <source>
        <dbReference type="EMBL" id="AMB59615.1"/>
    </source>
</evidence>
<feature type="transmembrane region" description="Helical" evidence="1">
    <location>
        <begin position="188"/>
        <end position="207"/>
    </location>
</feature>
<gene>
    <name evidence="2" type="ORF">AWU67_12920</name>
</gene>
<dbReference type="RefSeq" id="WP_067229778.1">
    <property type="nucleotide sequence ID" value="NZ_CP014145.1"/>
</dbReference>
<dbReference type="OrthoDB" id="3240366at2"/>
<keyword evidence="1" id="KW-0812">Transmembrane</keyword>
<dbReference type="KEGG" id="mvd:AWU67_12920"/>
<name>A0A109QY48_9MICO</name>
<dbReference type="AlphaFoldDB" id="A0A109QY48"/>
<feature type="transmembrane region" description="Helical" evidence="1">
    <location>
        <begin position="103"/>
        <end position="129"/>
    </location>
</feature>
<feature type="transmembrane region" description="Helical" evidence="1">
    <location>
        <begin position="135"/>
        <end position="155"/>
    </location>
</feature>
<dbReference type="EMBL" id="CP014145">
    <property type="protein sequence ID" value="AMB59615.1"/>
    <property type="molecule type" value="Genomic_DNA"/>
</dbReference>
<reference evidence="2 3" key="1">
    <citation type="journal article" date="2016" name="J. Biotechnol.">
        <title>First complete genome sequence of a species in the genus Microterricola, an extremophilic cold active enzyme producing bacterial strain ERGS5:02 isolated from Sikkim Himalaya.</title>
        <authorList>
            <person name="Himanshu"/>
            <person name="Swarnkar M.K."/>
            <person name="Singh D."/>
            <person name="Kumar R."/>
        </authorList>
    </citation>
    <scope>NUCLEOTIDE SEQUENCE [LARGE SCALE GENOMIC DNA]</scope>
    <source>
        <strain evidence="2 3">ERGS5:02</strain>
    </source>
</reference>
<feature type="transmembrane region" description="Helical" evidence="1">
    <location>
        <begin position="162"/>
        <end position="182"/>
    </location>
</feature>
<evidence type="ECO:0000256" key="1">
    <source>
        <dbReference type="SAM" id="Phobius"/>
    </source>
</evidence>
<keyword evidence="1" id="KW-0472">Membrane</keyword>
<keyword evidence="3" id="KW-1185">Reference proteome</keyword>
<protein>
    <submittedName>
        <fullName evidence="2">Uncharacterized protein</fullName>
    </submittedName>
</protein>
<feature type="transmembrane region" description="Helical" evidence="1">
    <location>
        <begin position="69"/>
        <end position="91"/>
    </location>
</feature>
<proteinExistence type="predicted"/>
<dbReference type="Proteomes" id="UP000058305">
    <property type="component" value="Chromosome"/>
</dbReference>
<reference evidence="3" key="2">
    <citation type="submission" date="2016-01" db="EMBL/GenBank/DDBJ databases">
        <title>First complete genome sequence of a species in the genus Microterricola, an extremophilic cold active enzyme producing strain ERGS5:02 isolated from Sikkim Himalaya.</title>
        <authorList>
            <person name="Kumar R."/>
            <person name="Singh D."/>
            <person name="Swarnkar M.K."/>
        </authorList>
    </citation>
    <scope>NUCLEOTIDE SEQUENCE [LARGE SCALE GENOMIC DNA]</scope>
    <source>
        <strain evidence="3">ERGS5:02</strain>
    </source>
</reference>
<accession>A0A109QY48</accession>
<feature type="transmembrane region" description="Helical" evidence="1">
    <location>
        <begin position="35"/>
        <end position="57"/>
    </location>
</feature>